<reference evidence="1 2" key="1">
    <citation type="submission" date="2019-12" db="EMBL/GenBank/DDBJ databases">
        <authorList>
            <person name="Floudas D."/>
            <person name="Bentzer J."/>
            <person name="Ahren D."/>
            <person name="Johansson T."/>
            <person name="Persson P."/>
            <person name="Tunlid A."/>
        </authorList>
    </citation>
    <scope>NUCLEOTIDE SEQUENCE [LARGE SCALE GENOMIC DNA]</scope>
    <source>
        <strain evidence="1 2">CBS 102.39</strain>
    </source>
</reference>
<gene>
    <name evidence="1" type="ORF">D9613_011889</name>
</gene>
<sequence length="135" mass="15255">MFTYNHQNVILRLLQTFPSVTELVTDPKTINDLCNNGPTQAQPLFFPRLHTLEVRPAHDEHRGLTASHLQAACNFVEQRAALGSPVSFLDIRDLTSYVYDGSNEEVEKCMKKIDGGVVKVRWGPKVHPSNLRQQT</sequence>
<protein>
    <submittedName>
        <fullName evidence="1">Uncharacterized protein</fullName>
    </submittedName>
</protein>
<comment type="caution">
    <text evidence="1">The sequence shown here is derived from an EMBL/GenBank/DDBJ whole genome shotgun (WGS) entry which is preliminary data.</text>
</comment>
<organism evidence="1 2">
    <name type="scientific">Agrocybe pediades</name>
    <dbReference type="NCBI Taxonomy" id="84607"/>
    <lineage>
        <taxon>Eukaryota</taxon>
        <taxon>Fungi</taxon>
        <taxon>Dikarya</taxon>
        <taxon>Basidiomycota</taxon>
        <taxon>Agaricomycotina</taxon>
        <taxon>Agaricomycetes</taxon>
        <taxon>Agaricomycetidae</taxon>
        <taxon>Agaricales</taxon>
        <taxon>Agaricineae</taxon>
        <taxon>Strophariaceae</taxon>
        <taxon>Agrocybe</taxon>
    </lineage>
</organism>
<dbReference type="Proteomes" id="UP000521872">
    <property type="component" value="Unassembled WGS sequence"/>
</dbReference>
<proteinExistence type="predicted"/>
<evidence type="ECO:0000313" key="2">
    <source>
        <dbReference type="Proteomes" id="UP000521872"/>
    </source>
</evidence>
<evidence type="ECO:0000313" key="1">
    <source>
        <dbReference type="EMBL" id="KAF4612675.1"/>
    </source>
</evidence>
<name>A0A8H4VLQ4_9AGAR</name>
<dbReference type="EMBL" id="JAACJL010000047">
    <property type="protein sequence ID" value="KAF4612675.1"/>
    <property type="molecule type" value="Genomic_DNA"/>
</dbReference>
<keyword evidence="2" id="KW-1185">Reference proteome</keyword>
<accession>A0A8H4VLQ4</accession>
<dbReference type="AlphaFoldDB" id="A0A8H4VLQ4"/>